<dbReference type="GO" id="GO:0016787">
    <property type="term" value="F:hydrolase activity"/>
    <property type="evidence" value="ECO:0007669"/>
    <property type="project" value="UniProtKB-KW"/>
</dbReference>
<keyword evidence="7" id="KW-0539">Nucleus</keyword>
<evidence type="ECO:0000256" key="5">
    <source>
        <dbReference type="ARBA" id="ARBA00022723"/>
    </source>
</evidence>
<evidence type="ECO:0000256" key="6">
    <source>
        <dbReference type="ARBA" id="ARBA00022801"/>
    </source>
</evidence>
<dbReference type="PANTHER" id="PTHR22930:SF85">
    <property type="entry name" value="GH03217P-RELATED"/>
    <property type="match status" value="1"/>
</dbReference>
<keyword evidence="6" id="KW-0378">Hydrolase</keyword>
<feature type="region of interest" description="Disordered" evidence="8">
    <location>
        <begin position="341"/>
        <end position="360"/>
    </location>
</feature>
<dbReference type="AlphaFoldDB" id="A0AAV6GJE6"/>
<evidence type="ECO:0000256" key="7">
    <source>
        <dbReference type="ARBA" id="ARBA00023242"/>
    </source>
</evidence>
<evidence type="ECO:0000256" key="1">
    <source>
        <dbReference type="ARBA" id="ARBA00001968"/>
    </source>
</evidence>
<feature type="domain" description="DDE Tnp4" evidence="9">
    <location>
        <begin position="201"/>
        <end position="323"/>
    </location>
</feature>
<comment type="similarity">
    <text evidence="3">Belongs to the HARBI1 family.</text>
</comment>
<comment type="subcellular location">
    <subcellularLocation>
        <location evidence="2">Nucleus</location>
    </subcellularLocation>
</comment>
<dbReference type="InterPro" id="IPR027806">
    <property type="entry name" value="HARBI1_dom"/>
</dbReference>
<evidence type="ECO:0000256" key="3">
    <source>
        <dbReference type="ARBA" id="ARBA00006958"/>
    </source>
</evidence>
<keyword evidence="5" id="KW-0479">Metal-binding</keyword>
<protein>
    <recommendedName>
        <fullName evidence="9">DDE Tnp4 domain-containing protein</fullName>
    </recommendedName>
</protein>
<evidence type="ECO:0000313" key="11">
    <source>
        <dbReference type="Proteomes" id="UP000823561"/>
    </source>
</evidence>
<dbReference type="InterPro" id="IPR045249">
    <property type="entry name" value="HARBI1-like"/>
</dbReference>
<dbReference type="Pfam" id="PF13359">
    <property type="entry name" value="DDE_Tnp_4"/>
    <property type="match status" value="1"/>
</dbReference>
<evidence type="ECO:0000256" key="2">
    <source>
        <dbReference type="ARBA" id="ARBA00004123"/>
    </source>
</evidence>
<reference evidence="10" key="1">
    <citation type="submission" date="2020-10" db="EMBL/GenBank/DDBJ databases">
        <title>Chromosome-scale genome assembly of the Allis shad, Alosa alosa.</title>
        <authorList>
            <person name="Margot Z."/>
            <person name="Christophe K."/>
            <person name="Cabau C."/>
            <person name="Louis A."/>
            <person name="Berthelot C."/>
            <person name="Parey E."/>
            <person name="Roest Crollius H."/>
            <person name="Montfort J."/>
            <person name="Robinson-Rechavi M."/>
            <person name="Bucao C."/>
            <person name="Bouchez O."/>
            <person name="Gislard M."/>
            <person name="Lluch J."/>
            <person name="Milhes M."/>
            <person name="Lampietro C."/>
            <person name="Lopez Roques C."/>
            <person name="Donnadieu C."/>
            <person name="Braasch I."/>
            <person name="Desvignes T."/>
            <person name="Postlethwait J."/>
            <person name="Bobe J."/>
            <person name="Guiguen Y."/>
        </authorList>
    </citation>
    <scope>NUCLEOTIDE SEQUENCE</scope>
    <source>
        <strain evidence="10">M-15738</strain>
        <tissue evidence="10">Blood</tissue>
    </source>
</reference>
<sequence>MENEEQAIAALLSSVASLAQVYSDFCNVTQTYLRRRRAIIEAIVCSDSADLRRRRPYTQRRFWVRPGRTSAWWDNFVNDAVIAEQWRDNFQMSRSAMIMLSEKLRTHVEGTKTTMRAPVDVLKKVACTLYYLRDDGRLRETANAFGLSRQCVSVVIRQVCKAITTFLGPEYIDTPKTEAEVQELVVNFNKTHGMPQCLGAIDCTHIEVKLSRINSRDYINSQGKVSLNVQATCDYKYCFMDVVVKWPGGTQDGHIFANSKLCRDLKDGTIPSCPKELVEGEDAVPVFLLGDPAYTLMPNLMTEYPNGGVTPQEQHYGQAHIKAHKKEPVNEHSLNDALKYDRDVQPPTRPTVLQQNADDDEIKGKRVRNVLTQFLDL</sequence>
<organism evidence="10 11">
    <name type="scientific">Alosa alosa</name>
    <name type="common">allis shad</name>
    <dbReference type="NCBI Taxonomy" id="278164"/>
    <lineage>
        <taxon>Eukaryota</taxon>
        <taxon>Metazoa</taxon>
        <taxon>Chordata</taxon>
        <taxon>Craniata</taxon>
        <taxon>Vertebrata</taxon>
        <taxon>Euteleostomi</taxon>
        <taxon>Actinopterygii</taxon>
        <taxon>Neopterygii</taxon>
        <taxon>Teleostei</taxon>
        <taxon>Clupei</taxon>
        <taxon>Clupeiformes</taxon>
        <taxon>Clupeoidei</taxon>
        <taxon>Clupeidae</taxon>
        <taxon>Alosa</taxon>
    </lineage>
</organism>
<evidence type="ECO:0000256" key="8">
    <source>
        <dbReference type="SAM" id="MobiDB-lite"/>
    </source>
</evidence>
<evidence type="ECO:0000313" key="10">
    <source>
        <dbReference type="EMBL" id="KAG5273762.1"/>
    </source>
</evidence>
<dbReference type="GO" id="GO:0046872">
    <property type="term" value="F:metal ion binding"/>
    <property type="evidence" value="ECO:0007669"/>
    <property type="project" value="UniProtKB-KW"/>
</dbReference>
<comment type="cofactor">
    <cofactor evidence="1">
        <name>a divalent metal cation</name>
        <dbReference type="ChEBI" id="CHEBI:60240"/>
    </cofactor>
</comment>
<comment type="caution">
    <text evidence="10">The sequence shown here is derived from an EMBL/GenBank/DDBJ whole genome shotgun (WGS) entry which is preliminary data.</text>
</comment>
<dbReference type="PANTHER" id="PTHR22930">
    <property type="match status" value="1"/>
</dbReference>
<keyword evidence="4" id="KW-0540">Nuclease</keyword>
<keyword evidence="11" id="KW-1185">Reference proteome</keyword>
<gene>
    <name evidence="10" type="ORF">AALO_G00155210</name>
</gene>
<accession>A0AAV6GJE6</accession>
<dbReference type="Proteomes" id="UP000823561">
    <property type="component" value="Chromosome 11"/>
</dbReference>
<proteinExistence type="inferred from homology"/>
<dbReference type="EMBL" id="JADWDJ010000011">
    <property type="protein sequence ID" value="KAG5273762.1"/>
    <property type="molecule type" value="Genomic_DNA"/>
</dbReference>
<name>A0AAV6GJE6_9TELE</name>
<evidence type="ECO:0000259" key="9">
    <source>
        <dbReference type="Pfam" id="PF13359"/>
    </source>
</evidence>
<evidence type="ECO:0000256" key="4">
    <source>
        <dbReference type="ARBA" id="ARBA00022722"/>
    </source>
</evidence>
<dbReference type="GO" id="GO:0005634">
    <property type="term" value="C:nucleus"/>
    <property type="evidence" value="ECO:0007669"/>
    <property type="project" value="UniProtKB-SubCell"/>
</dbReference>
<dbReference type="GO" id="GO:0004518">
    <property type="term" value="F:nuclease activity"/>
    <property type="evidence" value="ECO:0007669"/>
    <property type="project" value="UniProtKB-KW"/>
</dbReference>